<organism evidence="8 9">
    <name type="scientific">Streptococcus acidominimus</name>
    <dbReference type="NCBI Taxonomy" id="1326"/>
    <lineage>
        <taxon>Bacteria</taxon>
        <taxon>Bacillati</taxon>
        <taxon>Bacillota</taxon>
        <taxon>Bacilli</taxon>
        <taxon>Lactobacillales</taxon>
        <taxon>Streptococcaceae</taxon>
        <taxon>Streptococcus</taxon>
    </lineage>
</organism>
<evidence type="ECO:0000256" key="6">
    <source>
        <dbReference type="SAM" id="Phobius"/>
    </source>
</evidence>
<keyword evidence="3 6" id="KW-0812">Transmembrane</keyword>
<evidence type="ECO:0000313" key="8">
    <source>
        <dbReference type="EMBL" id="SNV43748.1"/>
    </source>
</evidence>
<name>A0A239XCJ9_STRAI</name>
<dbReference type="AlphaFoldDB" id="A0A239XCJ9"/>
<keyword evidence="2" id="KW-1003">Cell membrane</keyword>
<dbReference type="Proteomes" id="UP000215144">
    <property type="component" value="Chromosome 1"/>
</dbReference>
<evidence type="ECO:0000256" key="1">
    <source>
        <dbReference type="ARBA" id="ARBA00004162"/>
    </source>
</evidence>
<dbReference type="GO" id="GO:0005886">
    <property type="term" value="C:plasma membrane"/>
    <property type="evidence" value="ECO:0007669"/>
    <property type="project" value="UniProtKB-SubCell"/>
</dbReference>
<feature type="transmembrane region" description="Helical" evidence="6">
    <location>
        <begin position="34"/>
        <end position="59"/>
    </location>
</feature>
<evidence type="ECO:0000256" key="4">
    <source>
        <dbReference type="ARBA" id="ARBA00022989"/>
    </source>
</evidence>
<evidence type="ECO:0000313" key="9">
    <source>
        <dbReference type="Proteomes" id="UP000215144"/>
    </source>
</evidence>
<keyword evidence="5 6" id="KW-0472">Membrane</keyword>
<dbReference type="OrthoDB" id="9815286at2"/>
<comment type="subcellular location">
    <subcellularLocation>
        <location evidence="1">Cell membrane</location>
        <topology evidence="1">Single-pass membrane protein</topology>
    </subcellularLocation>
</comment>
<dbReference type="EMBL" id="LT906454">
    <property type="protein sequence ID" value="SNV43748.1"/>
    <property type="molecule type" value="Genomic_DNA"/>
</dbReference>
<protein>
    <submittedName>
        <fullName evidence="8">Phage shock protein C, putative stress-responsive transcriptional regulator</fullName>
    </submittedName>
</protein>
<proteinExistence type="predicted"/>
<evidence type="ECO:0000256" key="5">
    <source>
        <dbReference type="ARBA" id="ARBA00023136"/>
    </source>
</evidence>
<dbReference type="InterPro" id="IPR052027">
    <property type="entry name" value="PspC"/>
</dbReference>
<dbReference type="Pfam" id="PF04024">
    <property type="entry name" value="PspC"/>
    <property type="match status" value="1"/>
</dbReference>
<evidence type="ECO:0000256" key="3">
    <source>
        <dbReference type="ARBA" id="ARBA00022692"/>
    </source>
</evidence>
<dbReference type="InterPro" id="IPR007168">
    <property type="entry name" value="Phageshock_PspC_N"/>
</dbReference>
<sequence length="89" mass="10516">MESQFYRLKRGQVLAGVLAGLSDKFDWDLNLVRALFVISCLFAQFPIVIYFILAIFLPYKDDVGRASKVTKRRRRNVREDHSNDDGWYW</sequence>
<keyword evidence="4 6" id="KW-1133">Transmembrane helix</keyword>
<gene>
    <name evidence="8" type="ORF">SAMEA4504048_01742</name>
</gene>
<feature type="domain" description="Phage shock protein PspC N-terminal" evidence="7">
    <location>
        <begin position="4"/>
        <end position="59"/>
    </location>
</feature>
<dbReference type="KEGG" id="saco:SAME_01742"/>
<evidence type="ECO:0000256" key="2">
    <source>
        <dbReference type="ARBA" id="ARBA00022475"/>
    </source>
</evidence>
<dbReference type="RefSeq" id="WP_017770035.1">
    <property type="nucleotide sequence ID" value="NZ_LT906454.1"/>
</dbReference>
<accession>A0A239XCJ9</accession>
<dbReference type="PANTHER" id="PTHR33885">
    <property type="entry name" value="PHAGE SHOCK PROTEIN C"/>
    <property type="match status" value="1"/>
</dbReference>
<dbReference type="PANTHER" id="PTHR33885:SF3">
    <property type="entry name" value="PHAGE SHOCK PROTEIN C"/>
    <property type="match status" value="1"/>
</dbReference>
<reference evidence="8 9" key="1">
    <citation type="submission" date="2017-06" db="EMBL/GenBank/DDBJ databases">
        <authorList>
            <consortium name="Pathogen Informatics"/>
        </authorList>
    </citation>
    <scope>NUCLEOTIDE SEQUENCE [LARGE SCALE GENOMIC DNA]</scope>
    <source>
        <strain evidence="8 9">NCTC11291</strain>
    </source>
</reference>
<evidence type="ECO:0000259" key="7">
    <source>
        <dbReference type="Pfam" id="PF04024"/>
    </source>
</evidence>